<dbReference type="InterPro" id="IPR000620">
    <property type="entry name" value="EamA_dom"/>
</dbReference>
<proteinExistence type="predicted"/>
<evidence type="ECO:0000313" key="3">
    <source>
        <dbReference type="EMBL" id="MBB4141941.1"/>
    </source>
</evidence>
<dbReference type="AlphaFoldDB" id="A0A7W6LFF0"/>
<feature type="transmembrane region" description="Helical" evidence="1">
    <location>
        <begin position="36"/>
        <end position="60"/>
    </location>
</feature>
<feature type="transmembrane region" description="Helical" evidence="1">
    <location>
        <begin position="123"/>
        <end position="140"/>
    </location>
</feature>
<keyword evidence="4" id="KW-1185">Reference proteome</keyword>
<comment type="caution">
    <text evidence="3">The sequence shown here is derived from an EMBL/GenBank/DDBJ whole genome shotgun (WGS) entry which is preliminary data.</text>
</comment>
<reference evidence="3 4" key="1">
    <citation type="submission" date="2020-08" db="EMBL/GenBank/DDBJ databases">
        <title>Genomic Encyclopedia of Type Strains, Phase IV (KMG-IV): sequencing the most valuable type-strain genomes for metagenomic binning, comparative biology and taxonomic classification.</title>
        <authorList>
            <person name="Goeker M."/>
        </authorList>
    </citation>
    <scope>NUCLEOTIDE SEQUENCE [LARGE SCALE GENOMIC DNA]</scope>
    <source>
        <strain evidence="3 4">DSM 29514</strain>
    </source>
</reference>
<dbReference type="Gene3D" id="1.10.3730.20">
    <property type="match status" value="1"/>
</dbReference>
<feature type="transmembrane region" description="Helical" evidence="1">
    <location>
        <begin position="240"/>
        <end position="258"/>
    </location>
</feature>
<dbReference type="EMBL" id="JACIEC010000001">
    <property type="protein sequence ID" value="MBB4141941.1"/>
    <property type="molecule type" value="Genomic_DNA"/>
</dbReference>
<feature type="domain" description="EamA" evidence="2">
    <location>
        <begin position="151"/>
        <end position="276"/>
    </location>
</feature>
<feature type="transmembrane region" description="Helical" evidence="1">
    <location>
        <begin position="209"/>
        <end position="228"/>
    </location>
</feature>
<dbReference type="PANTHER" id="PTHR22911:SF135">
    <property type="entry name" value="BLR4310 PROTEIN"/>
    <property type="match status" value="1"/>
</dbReference>
<evidence type="ECO:0000256" key="1">
    <source>
        <dbReference type="SAM" id="Phobius"/>
    </source>
</evidence>
<keyword evidence="1" id="KW-0812">Transmembrane</keyword>
<organism evidence="3 4">
    <name type="scientific">Rhizobium rhizoryzae</name>
    <dbReference type="NCBI Taxonomy" id="451876"/>
    <lineage>
        <taxon>Bacteria</taxon>
        <taxon>Pseudomonadati</taxon>
        <taxon>Pseudomonadota</taxon>
        <taxon>Alphaproteobacteria</taxon>
        <taxon>Hyphomicrobiales</taxon>
        <taxon>Rhizobiaceae</taxon>
        <taxon>Rhizobium/Agrobacterium group</taxon>
        <taxon>Rhizobium</taxon>
    </lineage>
</organism>
<keyword evidence="1" id="KW-0472">Membrane</keyword>
<dbReference type="GO" id="GO:0016020">
    <property type="term" value="C:membrane"/>
    <property type="evidence" value="ECO:0007669"/>
    <property type="project" value="InterPro"/>
</dbReference>
<feature type="domain" description="EamA" evidence="2">
    <location>
        <begin position="8"/>
        <end position="140"/>
    </location>
</feature>
<dbReference type="Proteomes" id="UP000519897">
    <property type="component" value="Unassembled WGS sequence"/>
</dbReference>
<feature type="transmembrane region" description="Helical" evidence="1">
    <location>
        <begin position="146"/>
        <end position="163"/>
    </location>
</feature>
<protein>
    <submittedName>
        <fullName evidence="3">Drug/metabolite transporter (DMT)-like permease</fullName>
    </submittedName>
</protein>
<dbReference type="PANTHER" id="PTHR22911">
    <property type="entry name" value="ACYL-MALONYL CONDENSING ENZYME-RELATED"/>
    <property type="match status" value="1"/>
</dbReference>
<feature type="transmembrane region" description="Helical" evidence="1">
    <location>
        <begin position="264"/>
        <end position="282"/>
    </location>
</feature>
<dbReference type="Pfam" id="PF00892">
    <property type="entry name" value="EamA"/>
    <property type="match status" value="2"/>
</dbReference>
<evidence type="ECO:0000313" key="4">
    <source>
        <dbReference type="Proteomes" id="UP000519897"/>
    </source>
</evidence>
<name>A0A7W6LFF0_9HYPH</name>
<keyword evidence="1" id="KW-1133">Transmembrane helix</keyword>
<dbReference type="SUPFAM" id="SSF103481">
    <property type="entry name" value="Multidrug resistance efflux transporter EmrE"/>
    <property type="match status" value="2"/>
</dbReference>
<dbReference type="InterPro" id="IPR037185">
    <property type="entry name" value="EmrE-like"/>
</dbReference>
<accession>A0A7W6LFF0</accession>
<feature type="transmembrane region" description="Helical" evidence="1">
    <location>
        <begin position="95"/>
        <end position="116"/>
    </location>
</feature>
<feature type="transmembrane region" description="Helical" evidence="1">
    <location>
        <begin position="175"/>
        <end position="197"/>
    </location>
</feature>
<dbReference type="RefSeq" id="WP_165135629.1">
    <property type="nucleotide sequence ID" value="NZ_CP049250.1"/>
</dbReference>
<gene>
    <name evidence="3" type="ORF">GGQ72_000440</name>
</gene>
<sequence length="301" mass="32548">MPLSSNSRGALMMTIAMGAFTTNDALIKSITHDLNIAQIIFLRGIATAIILAVMAWSYGILGQFRLMFNKAVILRSGFEIGATITYISALSHIDLSVAATILLSLPLAVTFGAWAFFKEPVGWRRWLAIIVGFVGVIIILKPSPEAFVPASLLAVTTVFFTAGRDLTTRRINSAIPTLLVSLFAGLTNTVFGAVLIVPMGGWMPVSGHSVLIIVVAACFIIAGYLSIISAMRTGDISFIAPFRYTSLIFSLSLGYYLFQERPDGYMTLGASLIVASGLYAFYREKQRTRETPAAKSTQTPN</sequence>
<evidence type="ECO:0000259" key="2">
    <source>
        <dbReference type="Pfam" id="PF00892"/>
    </source>
</evidence>